<organism evidence="1 3">
    <name type="scientific">Vanilla planifolia</name>
    <name type="common">Vanilla</name>
    <dbReference type="NCBI Taxonomy" id="51239"/>
    <lineage>
        <taxon>Eukaryota</taxon>
        <taxon>Viridiplantae</taxon>
        <taxon>Streptophyta</taxon>
        <taxon>Embryophyta</taxon>
        <taxon>Tracheophyta</taxon>
        <taxon>Spermatophyta</taxon>
        <taxon>Magnoliopsida</taxon>
        <taxon>Liliopsida</taxon>
        <taxon>Asparagales</taxon>
        <taxon>Orchidaceae</taxon>
        <taxon>Vanilloideae</taxon>
        <taxon>Vanilleae</taxon>
        <taxon>Vanilla</taxon>
    </lineage>
</organism>
<evidence type="ECO:0000313" key="4">
    <source>
        <dbReference type="Proteomes" id="UP000639772"/>
    </source>
</evidence>
<name>A0A835RG55_VANPL</name>
<sequence>MWTDVACLFLSGLKGTGKTPTSDFGHVPWSPNHWALDVGWEEEVGFANAVRAVRKIGPLRKAELFGSLPRPSTLFASFLLLDFLVKCNARAPSFACVRHRRSPDVSLIPLLRFEGATLLLFFVDRAAFPHSTRPALFTNL</sequence>
<dbReference type="OrthoDB" id="10569534at2759"/>
<protein>
    <submittedName>
        <fullName evidence="1">Uncharacterized protein</fullName>
    </submittedName>
</protein>
<dbReference type="EMBL" id="JADCNL010000003">
    <property type="protein sequence ID" value="KAG0488369.1"/>
    <property type="molecule type" value="Genomic_DNA"/>
</dbReference>
<gene>
    <name evidence="2" type="ORF">HPP92_006945</name>
    <name evidence="1" type="ORF">HPP92_007180</name>
</gene>
<evidence type="ECO:0000313" key="3">
    <source>
        <dbReference type="Proteomes" id="UP000636800"/>
    </source>
</evidence>
<dbReference type="EMBL" id="JADCNM010000003">
    <property type="protein sequence ID" value="KAG0490082.1"/>
    <property type="molecule type" value="Genomic_DNA"/>
</dbReference>
<accession>A0A835RG55</accession>
<comment type="caution">
    <text evidence="1">The sequence shown here is derived from an EMBL/GenBank/DDBJ whole genome shotgun (WGS) entry which is preliminary data.</text>
</comment>
<evidence type="ECO:0000313" key="2">
    <source>
        <dbReference type="EMBL" id="KAG0490082.1"/>
    </source>
</evidence>
<dbReference type="Proteomes" id="UP000639772">
    <property type="component" value="Chromosome 3"/>
</dbReference>
<dbReference type="AlphaFoldDB" id="A0A835RG55"/>
<keyword evidence="3" id="KW-1185">Reference proteome</keyword>
<evidence type="ECO:0000313" key="1">
    <source>
        <dbReference type="EMBL" id="KAG0488369.1"/>
    </source>
</evidence>
<dbReference type="Proteomes" id="UP000636800">
    <property type="component" value="Chromosome 3"/>
</dbReference>
<reference evidence="3 4" key="1">
    <citation type="journal article" date="2020" name="Nat. Food">
        <title>A phased Vanilla planifolia genome enables genetic improvement of flavour and production.</title>
        <authorList>
            <person name="Hasing T."/>
            <person name="Tang H."/>
            <person name="Brym M."/>
            <person name="Khazi F."/>
            <person name="Huang T."/>
            <person name="Chambers A.H."/>
        </authorList>
    </citation>
    <scope>NUCLEOTIDE SEQUENCE [LARGE SCALE GENOMIC DNA]</scope>
    <source>
        <tissue evidence="1">Leaf</tissue>
    </source>
</reference>
<proteinExistence type="predicted"/>